<sequence length="146" mass="17147">MGVAINCRIKDGDSQNLQGQTDELVCWINKMKTRKTIMKRQRRKNFRIEAILSCALSMAEYELKSKQQQRMLRWQMLKMKIYERNCEAVKPSREQSNSSRLEKCEEIDSLNSFMCLLKESSLYILRRNVNLWASCDSLGESGRGRL</sequence>
<name>A0A7R9FG41_9NEOP</name>
<dbReference type="EMBL" id="OE000033">
    <property type="protein sequence ID" value="CAD7452082.1"/>
    <property type="molecule type" value="Genomic_DNA"/>
</dbReference>
<evidence type="ECO:0000313" key="1">
    <source>
        <dbReference type="EMBL" id="CAD7452082.1"/>
    </source>
</evidence>
<proteinExistence type="predicted"/>
<protein>
    <submittedName>
        <fullName evidence="1">Uncharacterized protein</fullName>
    </submittedName>
</protein>
<dbReference type="AlphaFoldDB" id="A0A7R9FG41"/>
<gene>
    <name evidence="1" type="ORF">TTEB3V08_LOCUS272</name>
</gene>
<accession>A0A7R9FG41</accession>
<organism evidence="1">
    <name type="scientific">Timema tahoe</name>
    <dbReference type="NCBI Taxonomy" id="61484"/>
    <lineage>
        <taxon>Eukaryota</taxon>
        <taxon>Metazoa</taxon>
        <taxon>Ecdysozoa</taxon>
        <taxon>Arthropoda</taxon>
        <taxon>Hexapoda</taxon>
        <taxon>Insecta</taxon>
        <taxon>Pterygota</taxon>
        <taxon>Neoptera</taxon>
        <taxon>Polyneoptera</taxon>
        <taxon>Phasmatodea</taxon>
        <taxon>Timematodea</taxon>
        <taxon>Timematoidea</taxon>
        <taxon>Timematidae</taxon>
        <taxon>Timema</taxon>
    </lineage>
</organism>
<reference evidence="1" key="1">
    <citation type="submission" date="2020-11" db="EMBL/GenBank/DDBJ databases">
        <authorList>
            <person name="Tran Van P."/>
        </authorList>
    </citation>
    <scope>NUCLEOTIDE SEQUENCE</scope>
</reference>